<reference evidence="2" key="2">
    <citation type="submission" date="2020-11" db="EMBL/GenBank/DDBJ databases">
        <authorList>
            <person name="McCartney M.A."/>
            <person name="Auch B."/>
            <person name="Kono T."/>
            <person name="Mallez S."/>
            <person name="Becker A."/>
            <person name="Gohl D.M."/>
            <person name="Silverstein K.A.T."/>
            <person name="Koren S."/>
            <person name="Bechman K.B."/>
            <person name="Herman A."/>
            <person name="Abrahante J.E."/>
            <person name="Garbe J."/>
        </authorList>
    </citation>
    <scope>NUCLEOTIDE SEQUENCE</scope>
    <source>
        <strain evidence="2">Duluth1</strain>
        <tissue evidence="2">Whole animal</tissue>
    </source>
</reference>
<protein>
    <submittedName>
        <fullName evidence="2">Uncharacterized protein</fullName>
    </submittedName>
</protein>
<evidence type="ECO:0000313" key="2">
    <source>
        <dbReference type="EMBL" id="KAH3706067.1"/>
    </source>
</evidence>
<organism evidence="2 3">
    <name type="scientific">Dreissena polymorpha</name>
    <name type="common">Zebra mussel</name>
    <name type="synonym">Mytilus polymorpha</name>
    <dbReference type="NCBI Taxonomy" id="45954"/>
    <lineage>
        <taxon>Eukaryota</taxon>
        <taxon>Metazoa</taxon>
        <taxon>Spiralia</taxon>
        <taxon>Lophotrochozoa</taxon>
        <taxon>Mollusca</taxon>
        <taxon>Bivalvia</taxon>
        <taxon>Autobranchia</taxon>
        <taxon>Heteroconchia</taxon>
        <taxon>Euheterodonta</taxon>
        <taxon>Imparidentia</taxon>
        <taxon>Neoheterodontei</taxon>
        <taxon>Myida</taxon>
        <taxon>Dreissenoidea</taxon>
        <taxon>Dreissenidae</taxon>
        <taxon>Dreissena</taxon>
    </lineage>
</organism>
<gene>
    <name evidence="2" type="ORF">DPMN_065446</name>
</gene>
<evidence type="ECO:0000256" key="1">
    <source>
        <dbReference type="SAM" id="MobiDB-lite"/>
    </source>
</evidence>
<sequence length="68" mass="7630">MFAVLFVRSCITQVPELATIMDRAPVAMEKDSKALEDLGQNLSHSSKSGKGGKSFGEFRRPYIEIQRR</sequence>
<proteinExistence type="predicted"/>
<feature type="region of interest" description="Disordered" evidence="1">
    <location>
        <begin position="37"/>
        <end position="68"/>
    </location>
</feature>
<name>A0A9D4BS87_DREPO</name>
<keyword evidence="3" id="KW-1185">Reference proteome</keyword>
<dbReference type="Proteomes" id="UP000828390">
    <property type="component" value="Unassembled WGS sequence"/>
</dbReference>
<comment type="caution">
    <text evidence="2">The sequence shown here is derived from an EMBL/GenBank/DDBJ whole genome shotgun (WGS) entry which is preliminary data.</text>
</comment>
<dbReference type="EMBL" id="JAIWYP010000014">
    <property type="protein sequence ID" value="KAH3706067.1"/>
    <property type="molecule type" value="Genomic_DNA"/>
</dbReference>
<dbReference type="AlphaFoldDB" id="A0A9D4BS87"/>
<reference evidence="2" key="1">
    <citation type="journal article" date="2019" name="bioRxiv">
        <title>The Genome of the Zebra Mussel, Dreissena polymorpha: A Resource for Invasive Species Research.</title>
        <authorList>
            <person name="McCartney M.A."/>
            <person name="Auch B."/>
            <person name="Kono T."/>
            <person name="Mallez S."/>
            <person name="Zhang Y."/>
            <person name="Obille A."/>
            <person name="Becker A."/>
            <person name="Abrahante J.E."/>
            <person name="Garbe J."/>
            <person name="Badalamenti J.P."/>
            <person name="Herman A."/>
            <person name="Mangelson H."/>
            <person name="Liachko I."/>
            <person name="Sullivan S."/>
            <person name="Sone E.D."/>
            <person name="Koren S."/>
            <person name="Silverstein K.A.T."/>
            <person name="Beckman K.B."/>
            <person name="Gohl D.M."/>
        </authorList>
    </citation>
    <scope>NUCLEOTIDE SEQUENCE</scope>
    <source>
        <strain evidence="2">Duluth1</strain>
        <tissue evidence="2">Whole animal</tissue>
    </source>
</reference>
<evidence type="ECO:0000313" key="3">
    <source>
        <dbReference type="Proteomes" id="UP000828390"/>
    </source>
</evidence>
<accession>A0A9D4BS87</accession>
<feature type="compositionally biased region" description="Basic and acidic residues" evidence="1">
    <location>
        <begin position="56"/>
        <end position="68"/>
    </location>
</feature>